<feature type="domain" description="AMP-binding enzyme C-terminal" evidence="5">
    <location>
        <begin position="399"/>
        <end position="476"/>
    </location>
</feature>
<evidence type="ECO:0000313" key="6">
    <source>
        <dbReference type="EMBL" id="UOK69623.1"/>
    </source>
</evidence>
<dbReference type="SUPFAM" id="SSF52540">
    <property type="entry name" value="P-loop containing nucleoside triphosphate hydrolases"/>
    <property type="match status" value="1"/>
</dbReference>
<dbReference type="Proteomes" id="UP000831684">
    <property type="component" value="Chromosome"/>
</dbReference>
<sequence>MLATGDRPPLRWGDLPACIAGLARRLEQAGAGRGARIAFLVPAGAEAATLCLAAMRTGIAVPLNPELTAAEIASALRRLRPHLLVFRPGLPGTPEAVAASFGVPTLAVEWSPADVAGWPRLGPASGEALAVDGDDPLAAPAGTRMILQTSGTTAQPKLVPLTETNLFAAAAALIGSLGLTARDRGLNLLPQFHIGGLWDLIAAPLLSGGSVICAGAFSRAAFEAGCGLAPTWTQLVPSMIRALVDAPLAAGVPPSSLRFLRSVSAPLPPALKDEATEKLGVPIVEIYGMTETAGVIASNPLEPALQRAGSVGRCVGPDIVIRRPSGEVAAPGEEGEVVVRGPQVSPGYLAAAAGDAAVFGADGFHTGDLGRLDADGHLWLLGRLKDLINRGGEKISPAEIEAALLSLDGIADAAAFAVPHPMLGEEIEAALVPAPSLVGTLNRDALRAALRPLLGHGRVPARLHVVEAIPRTAGGKLQRHLLVERFATAPAAPAAPASPPQDWPRRPLARWVAGIWAGVLGKDTMGGEEDFFQCGGTSLQAAQAATLIQARFPEHILYVSSVYEAPTPDLQATFLATHYPELAARAIGQEFHRRDIVLPPVTDAERAVFRRALADPLPSRRAEASRNPPAVFVLSPPRSGSTLLRAMLAGHTQLFAPPELYLLSHPDLAARRAWYGAAHGSQLEGLPRAFVGAMGLGPDEAAALVDEMESAGASAAEVYGRLQAAIGTRRLVDKTPFYGLYPHVLDAAETVFDNAVYIHLSRHPYGMIRSFDEARLGQLWWPRLAGPGADATCPLPSHQLAELIWASIHANVLGFLDGIPDARQVHLRYEDLVEQPEAACARLCTALGLDFEPAMLDPLGDPAQRMTDGLRPGSRMIGDPKFHAHRGIERESAHRWKRDYDRDFLCEETWRLAERLGHGERLADGADRIVFEI</sequence>
<dbReference type="Gene3D" id="3.30.300.30">
    <property type="match status" value="1"/>
</dbReference>
<dbReference type="GO" id="GO:0031956">
    <property type="term" value="F:medium-chain fatty acid-CoA ligase activity"/>
    <property type="evidence" value="ECO:0007669"/>
    <property type="project" value="TreeGrafter"/>
</dbReference>
<dbReference type="Gene3D" id="1.10.1200.10">
    <property type="entry name" value="ACP-like"/>
    <property type="match status" value="1"/>
</dbReference>
<dbReference type="InterPro" id="IPR025110">
    <property type="entry name" value="AMP-bd_C"/>
</dbReference>
<dbReference type="Pfam" id="PF13193">
    <property type="entry name" value="AMP-binding_C"/>
    <property type="match status" value="1"/>
</dbReference>
<dbReference type="InterPro" id="IPR042099">
    <property type="entry name" value="ANL_N_sf"/>
</dbReference>
<feature type="domain" description="AMP-dependent synthetase/ligase" evidence="3">
    <location>
        <begin position="12"/>
        <end position="349"/>
    </location>
</feature>
<dbReference type="InterPro" id="IPR027417">
    <property type="entry name" value="P-loop_NTPase"/>
</dbReference>
<evidence type="ECO:0000259" key="3">
    <source>
        <dbReference type="Pfam" id="PF00501"/>
    </source>
</evidence>
<evidence type="ECO:0000256" key="1">
    <source>
        <dbReference type="ARBA" id="ARBA00006432"/>
    </source>
</evidence>
<dbReference type="InterPro" id="IPR000873">
    <property type="entry name" value="AMP-dep_synth/lig_dom"/>
</dbReference>
<accession>A0A9E7CUD8</accession>
<proteinExistence type="inferred from homology"/>
<keyword evidence="2" id="KW-0436">Ligase</keyword>
<dbReference type="PANTHER" id="PTHR43201">
    <property type="entry name" value="ACYL-COA SYNTHETASE"/>
    <property type="match status" value="1"/>
</dbReference>
<dbReference type="Gene3D" id="3.40.50.12780">
    <property type="entry name" value="N-terminal domain of ligase-like"/>
    <property type="match status" value="1"/>
</dbReference>
<dbReference type="KEGG" id="apol:K9D25_12755"/>
<comment type="similarity">
    <text evidence="1">Belongs to the ATP-dependent AMP-binding enzyme family.</text>
</comment>
<dbReference type="SUPFAM" id="SSF56801">
    <property type="entry name" value="Acetyl-CoA synthetase-like"/>
    <property type="match status" value="1"/>
</dbReference>
<organism evidence="6 7">
    <name type="scientific">Ancylobacter polymorphus</name>
    <dbReference type="NCBI Taxonomy" id="223390"/>
    <lineage>
        <taxon>Bacteria</taxon>
        <taxon>Pseudomonadati</taxon>
        <taxon>Pseudomonadota</taxon>
        <taxon>Alphaproteobacteria</taxon>
        <taxon>Hyphomicrobiales</taxon>
        <taxon>Xanthobacteraceae</taxon>
        <taxon>Ancylobacter</taxon>
    </lineage>
</organism>
<reference evidence="6" key="1">
    <citation type="submission" date="2021-09" db="EMBL/GenBank/DDBJ databases">
        <title>Network and meta-omics reveal the key degrader and cooperation patterns in an efficient 1,4-dioxane-degrading microbial community.</title>
        <authorList>
            <person name="Dai C."/>
        </authorList>
    </citation>
    <scope>NUCLEOTIDE SEQUENCE</scope>
    <source>
        <strain evidence="6">ZM13</strain>
    </source>
</reference>
<dbReference type="AlphaFoldDB" id="A0A9E7CUD8"/>
<feature type="domain" description="Carrier" evidence="4">
    <location>
        <begin position="510"/>
        <end position="570"/>
    </location>
</feature>
<dbReference type="InterPro" id="IPR045851">
    <property type="entry name" value="AMP-bd_C_sf"/>
</dbReference>
<evidence type="ECO:0000259" key="5">
    <source>
        <dbReference type="Pfam" id="PF13193"/>
    </source>
</evidence>
<dbReference type="PANTHER" id="PTHR43201:SF5">
    <property type="entry name" value="MEDIUM-CHAIN ACYL-COA LIGASE ACSF2, MITOCHONDRIAL"/>
    <property type="match status" value="1"/>
</dbReference>
<dbReference type="Pfam" id="PF13469">
    <property type="entry name" value="Sulfotransfer_3"/>
    <property type="match status" value="1"/>
</dbReference>
<dbReference type="Pfam" id="PF00501">
    <property type="entry name" value="AMP-binding"/>
    <property type="match status" value="1"/>
</dbReference>
<dbReference type="Pfam" id="PF00550">
    <property type="entry name" value="PP-binding"/>
    <property type="match status" value="1"/>
</dbReference>
<dbReference type="InterPro" id="IPR009081">
    <property type="entry name" value="PP-bd_ACP"/>
</dbReference>
<gene>
    <name evidence="6" type="ORF">K9D25_12755</name>
</gene>
<protein>
    <submittedName>
        <fullName evidence="6">AMP-binding protein</fullName>
    </submittedName>
</protein>
<evidence type="ECO:0000256" key="2">
    <source>
        <dbReference type="ARBA" id="ARBA00022598"/>
    </source>
</evidence>
<dbReference type="InterPro" id="IPR036736">
    <property type="entry name" value="ACP-like_sf"/>
</dbReference>
<dbReference type="SUPFAM" id="SSF47336">
    <property type="entry name" value="ACP-like"/>
    <property type="match status" value="1"/>
</dbReference>
<name>A0A9E7CUD8_9HYPH</name>
<dbReference type="EMBL" id="CP083239">
    <property type="protein sequence ID" value="UOK69623.1"/>
    <property type="molecule type" value="Genomic_DNA"/>
</dbReference>
<evidence type="ECO:0000313" key="7">
    <source>
        <dbReference type="Proteomes" id="UP000831684"/>
    </source>
</evidence>
<evidence type="ECO:0000259" key="4">
    <source>
        <dbReference type="Pfam" id="PF00550"/>
    </source>
</evidence>
<dbReference type="GO" id="GO:0006631">
    <property type="term" value="P:fatty acid metabolic process"/>
    <property type="evidence" value="ECO:0007669"/>
    <property type="project" value="TreeGrafter"/>
</dbReference>
<dbReference type="Gene3D" id="3.40.50.300">
    <property type="entry name" value="P-loop containing nucleotide triphosphate hydrolases"/>
    <property type="match status" value="1"/>
</dbReference>